<accession>W0A8L3</accession>
<keyword evidence="1" id="KW-0472">Membrane</keyword>
<dbReference type="KEGG" id="ssan:NX02_04630"/>
<dbReference type="PATRIC" id="fig|1123269.5.peg.898"/>
<keyword evidence="1" id="KW-1133">Transmembrane helix</keyword>
<feature type="transmembrane region" description="Helical" evidence="1">
    <location>
        <begin position="41"/>
        <end position="60"/>
    </location>
</feature>
<keyword evidence="3" id="KW-1185">Reference proteome</keyword>
<evidence type="ECO:0000313" key="2">
    <source>
        <dbReference type="EMBL" id="AHE52668.1"/>
    </source>
</evidence>
<dbReference type="HOGENOM" id="CLU_2755814_0_0_5"/>
<dbReference type="EMBL" id="CP006644">
    <property type="protein sequence ID" value="AHE52668.1"/>
    <property type="molecule type" value="Genomic_DNA"/>
</dbReference>
<sequence>MAAGQSVRASSSALSAKALSGAKANARKGTFLNEASKATSGVIMGVVALGLVVTAIVIAADDDDDEPTSD</sequence>
<evidence type="ECO:0000313" key="3">
    <source>
        <dbReference type="Proteomes" id="UP000018851"/>
    </source>
</evidence>
<dbReference type="Proteomes" id="UP000018851">
    <property type="component" value="Chromosome"/>
</dbReference>
<name>W0A8L3_9SPHN</name>
<gene>
    <name evidence="2" type="ORF">NX02_04630</name>
</gene>
<organism evidence="2 3">
    <name type="scientific">Sphingomonas sanxanigenens DSM 19645 = NX02</name>
    <dbReference type="NCBI Taxonomy" id="1123269"/>
    <lineage>
        <taxon>Bacteria</taxon>
        <taxon>Pseudomonadati</taxon>
        <taxon>Pseudomonadota</taxon>
        <taxon>Alphaproteobacteria</taxon>
        <taxon>Sphingomonadales</taxon>
        <taxon>Sphingomonadaceae</taxon>
        <taxon>Sphingomonas</taxon>
    </lineage>
</organism>
<keyword evidence="1" id="KW-0812">Transmembrane</keyword>
<protein>
    <submittedName>
        <fullName evidence="2">Uncharacterized protein</fullName>
    </submittedName>
</protein>
<proteinExistence type="predicted"/>
<evidence type="ECO:0000256" key="1">
    <source>
        <dbReference type="SAM" id="Phobius"/>
    </source>
</evidence>
<reference evidence="2 3" key="1">
    <citation type="submission" date="2013-07" db="EMBL/GenBank/DDBJ databases">
        <title>Completed genome of Sphingomonas sanxanigenens NX02.</title>
        <authorList>
            <person name="Ma T."/>
            <person name="Huang H."/>
            <person name="Wu M."/>
            <person name="Li X."/>
            <person name="Li G."/>
        </authorList>
    </citation>
    <scope>NUCLEOTIDE SEQUENCE [LARGE SCALE GENOMIC DNA]</scope>
    <source>
        <strain evidence="2 3">NX02</strain>
    </source>
</reference>
<dbReference type="AlphaFoldDB" id="W0A8L3"/>